<dbReference type="Proteomes" id="UP000078286">
    <property type="component" value="Unassembled WGS sequence"/>
</dbReference>
<protein>
    <submittedName>
        <fullName evidence="7">Prepilin peptidase-dependent protein B</fullName>
    </submittedName>
</protein>
<evidence type="ECO:0000256" key="6">
    <source>
        <dbReference type="SAM" id="Phobius"/>
    </source>
</evidence>
<comment type="caution">
    <text evidence="7">The sequence shown here is derived from an EMBL/GenBank/DDBJ whole genome shotgun (WGS) entry which is preliminary data.</text>
</comment>
<dbReference type="PROSITE" id="PS00409">
    <property type="entry name" value="PROKAR_NTER_METHYL"/>
    <property type="match status" value="1"/>
</dbReference>
<dbReference type="PATRIC" id="fig|1354255.3.peg.2741"/>
<keyword evidence="2" id="KW-0488">Methylation</keyword>
<dbReference type="PANTHER" id="PTHR39583">
    <property type="entry name" value="TYPE II SECRETION SYSTEM PROTEIN J-RELATED"/>
    <property type="match status" value="1"/>
</dbReference>
<keyword evidence="4 6" id="KW-1133">Transmembrane helix</keyword>
<keyword evidence="8" id="KW-1185">Reference proteome</keyword>
<dbReference type="InterPro" id="IPR016419">
    <property type="entry name" value="Prepilin_Pept-dep_B_prd"/>
</dbReference>
<proteinExistence type="predicted"/>
<evidence type="ECO:0000256" key="3">
    <source>
        <dbReference type="ARBA" id="ARBA00022692"/>
    </source>
</evidence>
<dbReference type="InterPro" id="IPR051621">
    <property type="entry name" value="T2SS_protein_J"/>
</dbReference>
<feature type="transmembrane region" description="Helical" evidence="6">
    <location>
        <begin position="7"/>
        <end position="31"/>
    </location>
</feature>
<evidence type="ECO:0000256" key="5">
    <source>
        <dbReference type="ARBA" id="ARBA00023136"/>
    </source>
</evidence>
<dbReference type="GO" id="GO:0016020">
    <property type="term" value="C:membrane"/>
    <property type="evidence" value="ECO:0007669"/>
    <property type="project" value="UniProtKB-SubCell"/>
</dbReference>
<name>A0A1B7HLF9_9ENTR</name>
<evidence type="ECO:0000256" key="2">
    <source>
        <dbReference type="ARBA" id="ARBA00022481"/>
    </source>
</evidence>
<dbReference type="Pfam" id="PF07963">
    <property type="entry name" value="N_methyl"/>
    <property type="match status" value="1"/>
</dbReference>
<evidence type="ECO:0000313" key="8">
    <source>
        <dbReference type="Proteomes" id="UP000078286"/>
    </source>
</evidence>
<reference evidence="7 8" key="1">
    <citation type="submission" date="2016-04" db="EMBL/GenBank/DDBJ databases">
        <title>ATOL: Assembling a taxonomically balanced genome-scale reconstruction of the evolutionary history of the Enterobacteriaceae.</title>
        <authorList>
            <person name="Plunkett G.III."/>
            <person name="Neeno-Eckwall E.C."/>
            <person name="Glasner J.D."/>
            <person name="Perna N.T."/>
        </authorList>
    </citation>
    <scope>NUCLEOTIDE SEQUENCE [LARGE SCALE GENOMIC DNA]</scope>
    <source>
        <strain evidence="7 8">ATCC 51607</strain>
    </source>
</reference>
<keyword evidence="3 6" id="KW-0812">Transmembrane</keyword>
<gene>
    <name evidence="7" type="ORF">M979_2667</name>
</gene>
<dbReference type="PIRSF" id="PIRSF004525">
    <property type="entry name" value="Pilin_peptidase-dep_B_prd"/>
    <property type="match status" value="1"/>
</dbReference>
<accession>A0A1B7HLF9</accession>
<sequence>MQLNQQGFTLLETLIAMALSSIVLLGAGRLFPALQQAVLQQYHKESLQESIWQLAFSLGKQLQRAGYCHGSCQGDGLVLRKEGGCVLLQWDSNSNGRWEPASHAETELAGYRLNGSNLEFMRGATSCEGSGWEKVSDPAIMSIQKFSVARQARHLMPPLLIIELEAAFKKGQNPVSVRHAVVGYNL</sequence>
<dbReference type="AlphaFoldDB" id="A0A1B7HLF9"/>
<dbReference type="GO" id="GO:0015628">
    <property type="term" value="P:protein secretion by the type II secretion system"/>
    <property type="evidence" value="ECO:0007669"/>
    <property type="project" value="TreeGrafter"/>
</dbReference>
<keyword evidence="5 6" id="KW-0472">Membrane</keyword>
<dbReference type="InterPro" id="IPR012902">
    <property type="entry name" value="N_methyl_site"/>
</dbReference>
<comment type="subcellular location">
    <subcellularLocation>
        <location evidence="1">Membrane</location>
        <topology evidence="1">Single-pass membrane protein</topology>
    </subcellularLocation>
</comment>
<dbReference type="NCBIfam" id="NF007848">
    <property type="entry name" value="PRK10557.1"/>
    <property type="match status" value="1"/>
</dbReference>
<evidence type="ECO:0000256" key="1">
    <source>
        <dbReference type="ARBA" id="ARBA00004167"/>
    </source>
</evidence>
<dbReference type="NCBIfam" id="TIGR02532">
    <property type="entry name" value="IV_pilin_GFxxxE"/>
    <property type="match status" value="1"/>
</dbReference>
<dbReference type="EMBL" id="LXEO01000039">
    <property type="protein sequence ID" value="OAT16471.1"/>
    <property type="molecule type" value="Genomic_DNA"/>
</dbReference>
<organism evidence="7 8">
    <name type="scientific">Buttiauxella noackiae ATCC 51607</name>
    <dbReference type="NCBI Taxonomy" id="1354255"/>
    <lineage>
        <taxon>Bacteria</taxon>
        <taxon>Pseudomonadati</taxon>
        <taxon>Pseudomonadota</taxon>
        <taxon>Gammaproteobacteria</taxon>
        <taxon>Enterobacterales</taxon>
        <taxon>Enterobacteriaceae</taxon>
        <taxon>Buttiauxella</taxon>
    </lineage>
</organism>
<evidence type="ECO:0000256" key="4">
    <source>
        <dbReference type="ARBA" id="ARBA00022989"/>
    </source>
</evidence>
<dbReference type="PANTHER" id="PTHR39583:SF3">
    <property type="entry name" value="PREPILIN PEPTIDASE-DEPENDENT PROTEIN B"/>
    <property type="match status" value="1"/>
</dbReference>
<evidence type="ECO:0000313" key="7">
    <source>
        <dbReference type="EMBL" id="OAT16471.1"/>
    </source>
</evidence>
<dbReference type="RefSeq" id="WP_064555217.1">
    <property type="nucleotide sequence ID" value="NZ_LXEO01000039.1"/>
</dbReference>